<dbReference type="InterPro" id="IPR000620">
    <property type="entry name" value="EamA_dom"/>
</dbReference>
<dbReference type="AlphaFoldDB" id="A0A1P8MZY9"/>
<dbReference type="GO" id="GO:0016020">
    <property type="term" value="C:membrane"/>
    <property type="evidence" value="ECO:0007669"/>
    <property type="project" value="UniProtKB-SubCell"/>
</dbReference>
<feature type="transmembrane region" description="Helical" evidence="6">
    <location>
        <begin position="148"/>
        <end position="167"/>
    </location>
</feature>
<feature type="transmembrane region" description="Helical" evidence="6">
    <location>
        <begin position="12"/>
        <end position="33"/>
    </location>
</feature>
<evidence type="ECO:0000259" key="7">
    <source>
        <dbReference type="Pfam" id="PF00892"/>
    </source>
</evidence>
<evidence type="ECO:0000256" key="1">
    <source>
        <dbReference type="ARBA" id="ARBA00004141"/>
    </source>
</evidence>
<dbReference type="EMBL" id="CP019312">
    <property type="protein sequence ID" value="APX13655.1"/>
    <property type="molecule type" value="Genomic_DNA"/>
</dbReference>
<evidence type="ECO:0000313" key="8">
    <source>
        <dbReference type="EMBL" id="APX13655.1"/>
    </source>
</evidence>
<accession>A0A1P8MZY9</accession>
<dbReference type="KEGG" id="tom:BWR18_03110"/>
<comment type="similarity">
    <text evidence="2">Belongs to the drug/metabolite transporter (DMT) superfamily. 10 TMS drug/metabolite exporter (DME) (TC 2.A.7.3) family.</text>
</comment>
<evidence type="ECO:0000313" key="9">
    <source>
        <dbReference type="Proteomes" id="UP000186336"/>
    </source>
</evidence>
<feature type="transmembrane region" description="Helical" evidence="6">
    <location>
        <begin position="256"/>
        <end position="275"/>
    </location>
</feature>
<comment type="subcellular location">
    <subcellularLocation>
        <location evidence="1">Membrane</location>
        <topology evidence="1">Multi-pass membrane protein</topology>
    </subcellularLocation>
</comment>
<dbReference type="InterPro" id="IPR037185">
    <property type="entry name" value="EmrE-like"/>
</dbReference>
<dbReference type="RefSeq" id="WP_076630086.1">
    <property type="nucleotide sequence ID" value="NZ_CP019312.1"/>
</dbReference>
<feature type="transmembrane region" description="Helical" evidence="6">
    <location>
        <begin position="179"/>
        <end position="203"/>
    </location>
</feature>
<feature type="transmembrane region" description="Helical" evidence="6">
    <location>
        <begin position="281"/>
        <end position="299"/>
    </location>
</feature>
<dbReference type="Proteomes" id="UP000186336">
    <property type="component" value="Chromosome"/>
</dbReference>
<feature type="domain" description="EamA" evidence="7">
    <location>
        <begin position="150"/>
        <end position="297"/>
    </location>
</feature>
<feature type="transmembrane region" description="Helical" evidence="6">
    <location>
        <begin position="226"/>
        <end position="244"/>
    </location>
</feature>
<protein>
    <recommendedName>
        <fullName evidence="7">EamA domain-containing protein</fullName>
    </recommendedName>
</protein>
<dbReference type="STRING" id="299262.BWR18_03110"/>
<evidence type="ECO:0000256" key="2">
    <source>
        <dbReference type="ARBA" id="ARBA00009853"/>
    </source>
</evidence>
<feature type="transmembrane region" description="Helical" evidence="6">
    <location>
        <begin position="96"/>
        <end position="118"/>
    </location>
</feature>
<organism evidence="8 9">
    <name type="scientific">Tateyamaria omphalii</name>
    <dbReference type="NCBI Taxonomy" id="299262"/>
    <lineage>
        <taxon>Bacteria</taxon>
        <taxon>Pseudomonadati</taxon>
        <taxon>Pseudomonadota</taxon>
        <taxon>Alphaproteobacteria</taxon>
        <taxon>Rhodobacterales</taxon>
        <taxon>Roseobacteraceae</taxon>
        <taxon>Tateyamaria</taxon>
    </lineage>
</organism>
<evidence type="ECO:0000256" key="4">
    <source>
        <dbReference type="ARBA" id="ARBA00022989"/>
    </source>
</evidence>
<keyword evidence="4 6" id="KW-1133">Transmembrane helix</keyword>
<evidence type="ECO:0000256" key="5">
    <source>
        <dbReference type="ARBA" id="ARBA00023136"/>
    </source>
</evidence>
<dbReference type="OrthoDB" id="7855875at2"/>
<reference evidence="8 9" key="1">
    <citation type="submission" date="2017-01" db="EMBL/GenBank/DDBJ databases">
        <title>Complete genome of Tateyamaria omphalii DOK1-4 isolated from seawater in Dokdo.</title>
        <authorList>
            <person name="Kim J.H."/>
            <person name="Chi W.-J."/>
        </authorList>
    </citation>
    <scope>NUCLEOTIDE SEQUENCE [LARGE SCALE GENOMIC DNA]</scope>
    <source>
        <strain evidence="8 9">DOK1-4</strain>
    </source>
</reference>
<evidence type="ECO:0000256" key="6">
    <source>
        <dbReference type="SAM" id="Phobius"/>
    </source>
</evidence>
<keyword evidence="5 6" id="KW-0472">Membrane</keyword>
<dbReference type="Pfam" id="PF00892">
    <property type="entry name" value="EamA"/>
    <property type="match status" value="2"/>
</dbReference>
<gene>
    <name evidence="8" type="ORF">BWR18_03110</name>
</gene>
<evidence type="ECO:0000256" key="3">
    <source>
        <dbReference type="ARBA" id="ARBA00022692"/>
    </source>
</evidence>
<dbReference type="PANTHER" id="PTHR22911">
    <property type="entry name" value="ACYL-MALONYL CONDENSING ENZYME-RELATED"/>
    <property type="match status" value="1"/>
</dbReference>
<feature type="transmembrane region" description="Helical" evidence="6">
    <location>
        <begin position="73"/>
        <end position="90"/>
    </location>
</feature>
<keyword evidence="3 6" id="KW-0812">Transmembrane</keyword>
<dbReference type="PANTHER" id="PTHR22911:SF6">
    <property type="entry name" value="SOLUTE CARRIER FAMILY 35 MEMBER G1"/>
    <property type="match status" value="1"/>
</dbReference>
<name>A0A1P8MZY9_9RHOB</name>
<feature type="transmembrane region" description="Helical" evidence="6">
    <location>
        <begin position="39"/>
        <end position="61"/>
    </location>
</feature>
<keyword evidence="9" id="KW-1185">Reference proteome</keyword>
<dbReference type="SUPFAM" id="SSF103481">
    <property type="entry name" value="Multidrug resistance efflux transporter EmrE"/>
    <property type="match status" value="2"/>
</dbReference>
<sequence length="304" mass="31800">MTSQTAHRPTAAALNMVGAMCIIGAIDIYVAVIAQTLSLWQFLIMRLLLAAPIVLALSAMGFGTVRPRGVRAVAVRSTLIATGMFCYFGALAFMPIAMALAGLFTSPIFVLLLTAFVLRQRIGPWRIGAVAVGFAGILVVLGPSGGSLGWVIVLPVLGGMLYASGVVATRALCEGESTLCLLLGIFVAQGVLGTAILAIITVAQPEVGAGGMAFLSRGWVWPIEDAWPYLLLQVVGSVLGVGLLNRAYQLGEASHVAIFEYSVMIFGPFFGWWLLGQPVTWVQGLGIALIAGAGIIIAIRSSTP</sequence>
<feature type="domain" description="EamA" evidence="7">
    <location>
        <begin position="12"/>
        <end position="141"/>
    </location>
</feature>
<proteinExistence type="inferred from homology"/>
<feature type="transmembrane region" description="Helical" evidence="6">
    <location>
        <begin position="125"/>
        <end position="142"/>
    </location>
</feature>